<feature type="compositionally biased region" description="Basic and acidic residues" evidence="2">
    <location>
        <begin position="108"/>
        <end position="132"/>
    </location>
</feature>
<dbReference type="Pfam" id="PF09736">
    <property type="entry name" value="Bud13"/>
    <property type="match status" value="1"/>
</dbReference>
<dbReference type="GO" id="GO:0005684">
    <property type="term" value="C:U2-type spliceosomal complex"/>
    <property type="evidence" value="ECO:0007669"/>
    <property type="project" value="TreeGrafter"/>
</dbReference>
<dbReference type="PANTHER" id="PTHR31809">
    <property type="entry name" value="BUD13 HOMOLOG"/>
    <property type="match status" value="1"/>
</dbReference>
<gene>
    <name evidence="3" type="primary">BUD13_1</name>
    <name evidence="3" type="ORF">g.81553</name>
</gene>
<dbReference type="GO" id="GO:0003723">
    <property type="term" value="F:RNA binding"/>
    <property type="evidence" value="ECO:0007669"/>
    <property type="project" value="TreeGrafter"/>
</dbReference>
<organism evidence="3">
    <name type="scientific">Anthurium amnicola</name>
    <dbReference type="NCBI Taxonomy" id="1678845"/>
    <lineage>
        <taxon>Eukaryota</taxon>
        <taxon>Viridiplantae</taxon>
        <taxon>Streptophyta</taxon>
        <taxon>Embryophyta</taxon>
        <taxon>Tracheophyta</taxon>
        <taxon>Spermatophyta</taxon>
        <taxon>Magnoliopsida</taxon>
        <taxon>Liliopsida</taxon>
        <taxon>Araceae</taxon>
        <taxon>Pothoideae</taxon>
        <taxon>Potheae</taxon>
        <taxon>Anthurium</taxon>
    </lineage>
</organism>
<dbReference type="EMBL" id="GDJX01018168">
    <property type="protein sequence ID" value="JAT49768.1"/>
    <property type="molecule type" value="Transcribed_RNA"/>
</dbReference>
<feature type="compositionally biased region" description="Basic and acidic residues" evidence="2">
    <location>
        <begin position="255"/>
        <end position="271"/>
    </location>
</feature>
<dbReference type="PANTHER" id="PTHR31809:SF0">
    <property type="entry name" value="BUD13 HOMOLOG"/>
    <property type="match status" value="1"/>
</dbReference>
<dbReference type="InterPro" id="IPR018609">
    <property type="entry name" value="Bud13"/>
</dbReference>
<proteinExistence type="inferred from homology"/>
<feature type="compositionally biased region" description="Basic and acidic residues" evidence="2">
    <location>
        <begin position="354"/>
        <end position="368"/>
    </location>
</feature>
<dbReference type="AlphaFoldDB" id="A0A1D1Y5A1"/>
<accession>A0A1D1Y5A1</accession>
<feature type="region of interest" description="Disordered" evidence="2">
    <location>
        <begin position="1"/>
        <end position="24"/>
    </location>
</feature>
<name>A0A1D1Y5A1_9ARAE</name>
<feature type="region of interest" description="Disordered" evidence="2">
    <location>
        <begin position="68"/>
        <end position="375"/>
    </location>
</feature>
<evidence type="ECO:0000313" key="3">
    <source>
        <dbReference type="EMBL" id="JAT49768.1"/>
    </source>
</evidence>
<reference evidence="3" key="1">
    <citation type="submission" date="2015-07" db="EMBL/GenBank/DDBJ databases">
        <title>Transcriptome Assembly of Anthurium amnicola.</title>
        <authorList>
            <person name="Suzuki J."/>
        </authorList>
    </citation>
    <scope>NUCLEOTIDE SEQUENCE</scope>
</reference>
<evidence type="ECO:0000256" key="1">
    <source>
        <dbReference type="ARBA" id="ARBA00011069"/>
    </source>
</evidence>
<feature type="compositionally biased region" description="Basic and acidic residues" evidence="2">
    <location>
        <begin position="401"/>
        <end position="416"/>
    </location>
</feature>
<dbReference type="GO" id="GO:0000398">
    <property type="term" value="P:mRNA splicing, via spliceosome"/>
    <property type="evidence" value="ECO:0007669"/>
    <property type="project" value="TreeGrafter"/>
</dbReference>
<comment type="similarity">
    <text evidence="1">Belongs to the CWC26 family.</text>
</comment>
<dbReference type="GO" id="GO:0070274">
    <property type="term" value="C:RES complex"/>
    <property type="evidence" value="ECO:0007669"/>
    <property type="project" value="TreeGrafter"/>
</dbReference>
<feature type="region of interest" description="Disordered" evidence="2">
    <location>
        <begin position="401"/>
        <end position="420"/>
    </location>
</feature>
<feature type="non-terminal residue" evidence="3">
    <location>
        <position position="1"/>
    </location>
</feature>
<evidence type="ECO:0000256" key="2">
    <source>
        <dbReference type="SAM" id="MobiDB-lite"/>
    </source>
</evidence>
<sequence>KKKRKKKKAAKPSAPGGVLIVDEDPVWAKPVVLEAEEEESAGDENPVVDEDIDVKRLRRLEMLRAQKPYHAISEDGSGWVSVSDAPTPSPSNPAAEETDLSPPRRSRARFDTPSPERDGGEPSGTRSDDSSPPRRRRRRYDSPDPEPVRQPPGSGVEGVPDVSPPRRRDPGESISPPRRAARSSPPVADLSPPRRSRVISSEDLSPPRSSKRDVSEDLSPPRRGKKPSPRGLSPSRIGSMASSEDLSPPRRGRKGPQEDPSPPRRERRSAPEDEDLSPPRRDRHHLFGAKRSQESVEANLSPPRRSKKSSVVGSSPPRRGHLSPEADLSPPRESRKKHLLGKEERRSGLFTGQEIKEEIDRKKKEDTARFAALDPALSGRGAEPIYRDKEGKRISKEEMLKMQKKEEKPKEKKLEWGKGLAQKRGAEMRALELELEKEKPFARSRDDPELNKMLRERPRWGDPMAHLVKKKHSEPVLEDFGGDEKMKESGFIIPQAIPSHSWIKRGIDPPSNRYGIRPGRHWDGVDRSSGYEKEMFKRQNEKRAVESESYLWSVSDM</sequence>
<feature type="compositionally biased region" description="Basic residues" evidence="2">
    <location>
        <begin position="1"/>
        <end position="10"/>
    </location>
</feature>
<dbReference type="InterPro" id="IPR051112">
    <property type="entry name" value="CWC26_splicing_factor"/>
</dbReference>
<feature type="compositionally biased region" description="Low complexity" evidence="2">
    <location>
        <begin position="175"/>
        <end position="188"/>
    </location>
</feature>
<feature type="region of interest" description="Disordered" evidence="2">
    <location>
        <begin position="439"/>
        <end position="458"/>
    </location>
</feature>
<protein>
    <submittedName>
        <fullName evidence="3">BUD13</fullName>
    </submittedName>
</protein>